<sequence>MKFFIFTCLLAVALAKHEMEHVSSSEESINMFQEKYKQRKNVVLHPSKENICSTSCEVCIDFTSVVQCEVKYSIRSSPKETAEVPREKVKLTVEDKQYLKQLSKISQFYQKFPQYIQALYQAPTVMNPWGQVKRSAEPFILTVSRQQLSTGEENSKKTVDMESTEVLTKKTTLTEEEKNRLKFLNKINQYYQKLTWPQYLKTISQYQKTVKPWNHIKTNVIPYLDYSGNPGSPYPVNPTLNIP</sequence>
<gene>
    <name evidence="11" type="primary">LOC102981519</name>
</gene>
<dbReference type="OrthoDB" id="9684677at2759"/>
<name>A0A2Y9FBM7_PHYMC</name>
<evidence type="ECO:0000256" key="9">
    <source>
        <dbReference type="SAM" id="SignalP"/>
    </source>
</evidence>
<dbReference type="PANTHER" id="PTHR16656:SF5">
    <property type="entry name" value="ALPHA-S2-CASEIN-LIKE B"/>
    <property type="match status" value="1"/>
</dbReference>
<protein>
    <recommendedName>
        <fullName evidence="4">Alpha-S2-casein</fullName>
    </recommendedName>
</protein>
<comment type="function">
    <text evidence="1">Important role in the capacity of milk to transport calcium phosphate.</text>
</comment>
<proteinExistence type="inferred from homology"/>
<dbReference type="Proteomes" id="UP000248484">
    <property type="component" value="Chromosome 7"/>
</dbReference>
<dbReference type="InParanoid" id="A0A2Y9FBM7"/>
<dbReference type="GO" id="GO:0042803">
    <property type="term" value="F:protein homodimerization activity"/>
    <property type="evidence" value="ECO:0007669"/>
    <property type="project" value="TreeGrafter"/>
</dbReference>
<evidence type="ECO:0000256" key="4">
    <source>
        <dbReference type="ARBA" id="ARBA00019718"/>
    </source>
</evidence>
<keyword evidence="10" id="KW-1185">Reference proteome</keyword>
<dbReference type="KEGG" id="pcad:102981519"/>
<evidence type="ECO:0000256" key="2">
    <source>
        <dbReference type="ARBA" id="ARBA00004613"/>
    </source>
</evidence>
<keyword evidence="7 9" id="KW-0732">Signal</keyword>
<evidence type="ECO:0000313" key="11">
    <source>
        <dbReference type="RefSeq" id="XP_007119262.2"/>
    </source>
</evidence>
<dbReference type="GO" id="GO:0035375">
    <property type="term" value="F:zymogen binding"/>
    <property type="evidence" value="ECO:0007669"/>
    <property type="project" value="TreeGrafter"/>
</dbReference>
<evidence type="ECO:0000256" key="7">
    <source>
        <dbReference type="ARBA" id="ARBA00022729"/>
    </source>
</evidence>
<dbReference type="PIRSF" id="PIRSF002371">
    <property type="entry name" value="Alpha-s2-casein"/>
    <property type="match status" value="1"/>
</dbReference>
<dbReference type="PROSITE" id="PS00306">
    <property type="entry name" value="CASEIN_ALPHA_BETA"/>
    <property type="match status" value="1"/>
</dbReference>
<reference evidence="11" key="1">
    <citation type="submission" date="2025-08" db="UniProtKB">
        <authorList>
            <consortium name="RefSeq"/>
        </authorList>
    </citation>
    <scope>IDENTIFICATION</scope>
    <source>
        <tissue evidence="11">Muscle</tissue>
    </source>
</reference>
<evidence type="ECO:0000256" key="6">
    <source>
        <dbReference type="ARBA" id="ARBA00022553"/>
    </source>
</evidence>
<dbReference type="FunCoup" id="A0A2Y9FBM7">
    <property type="interactions" value="1"/>
</dbReference>
<accession>A0A2Y9FBM7</accession>
<evidence type="ECO:0000256" key="3">
    <source>
        <dbReference type="ARBA" id="ARBA00010179"/>
    </source>
</evidence>
<dbReference type="GO" id="GO:0005615">
    <property type="term" value="C:extracellular space"/>
    <property type="evidence" value="ECO:0007669"/>
    <property type="project" value="TreeGrafter"/>
</dbReference>
<organism evidence="10 11">
    <name type="scientific">Physeter macrocephalus</name>
    <name type="common">Sperm whale</name>
    <name type="synonym">Physeter catodon</name>
    <dbReference type="NCBI Taxonomy" id="9755"/>
    <lineage>
        <taxon>Eukaryota</taxon>
        <taxon>Metazoa</taxon>
        <taxon>Chordata</taxon>
        <taxon>Craniata</taxon>
        <taxon>Vertebrata</taxon>
        <taxon>Euteleostomi</taxon>
        <taxon>Mammalia</taxon>
        <taxon>Eutheria</taxon>
        <taxon>Laurasiatheria</taxon>
        <taxon>Artiodactyla</taxon>
        <taxon>Whippomorpha</taxon>
        <taxon>Cetacea</taxon>
        <taxon>Odontoceti</taxon>
        <taxon>Physeteridae</taxon>
        <taxon>Physeter</taxon>
    </lineage>
</organism>
<dbReference type="GeneID" id="102981519"/>
<comment type="subcellular location">
    <subcellularLocation>
        <location evidence="2">Secreted</location>
    </subcellularLocation>
</comment>
<keyword evidence="5" id="KW-0964">Secreted</keyword>
<keyword evidence="8" id="KW-0494">Milk protein</keyword>
<keyword evidence="6" id="KW-0597">Phosphoprotein</keyword>
<dbReference type="InterPro" id="IPR011175">
    <property type="entry name" value="Alpha-s2_casein"/>
</dbReference>
<dbReference type="AlphaFoldDB" id="A0A2Y9FBM7"/>
<evidence type="ECO:0000256" key="5">
    <source>
        <dbReference type="ARBA" id="ARBA00022525"/>
    </source>
</evidence>
<comment type="similarity">
    <text evidence="3">Belongs to the alpha-casein family.</text>
</comment>
<dbReference type="RefSeq" id="XP_007119262.2">
    <property type="nucleotide sequence ID" value="XM_007119200.2"/>
</dbReference>
<dbReference type="Pfam" id="PF00363">
    <property type="entry name" value="Casein"/>
    <property type="match status" value="1"/>
</dbReference>
<evidence type="ECO:0000256" key="8">
    <source>
        <dbReference type="ARBA" id="ARBA00022743"/>
    </source>
</evidence>
<dbReference type="PANTHER" id="PTHR16656">
    <property type="entry name" value="ALPHA-S2-CASEIN-LIKE B"/>
    <property type="match status" value="1"/>
</dbReference>
<evidence type="ECO:0000256" key="1">
    <source>
        <dbReference type="ARBA" id="ARBA00003383"/>
    </source>
</evidence>
<feature type="chain" id="PRO_5016089661" description="Alpha-S2-casein" evidence="9">
    <location>
        <begin position="16"/>
        <end position="243"/>
    </location>
</feature>
<feature type="signal peptide" evidence="9">
    <location>
        <begin position="1"/>
        <end position="15"/>
    </location>
</feature>
<dbReference type="InterPro" id="IPR031305">
    <property type="entry name" value="Casein_CS"/>
</dbReference>
<evidence type="ECO:0000313" key="10">
    <source>
        <dbReference type="Proteomes" id="UP000248484"/>
    </source>
</evidence>
<dbReference type="InterPro" id="IPR001588">
    <property type="entry name" value="Casein"/>
</dbReference>